<dbReference type="Proteomes" id="UP000567179">
    <property type="component" value="Unassembled WGS sequence"/>
</dbReference>
<dbReference type="AlphaFoldDB" id="A0A8H5BJ22"/>
<reference evidence="1 2" key="1">
    <citation type="journal article" date="2020" name="ISME J.">
        <title>Uncovering the hidden diversity of litter-decomposition mechanisms in mushroom-forming fungi.</title>
        <authorList>
            <person name="Floudas D."/>
            <person name="Bentzer J."/>
            <person name="Ahren D."/>
            <person name="Johansson T."/>
            <person name="Persson P."/>
            <person name="Tunlid A."/>
        </authorList>
    </citation>
    <scope>NUCLEOTIDE SEQUENCE [LARGE SCALE GENOMIC DNA]</scope>
    <source>
        <strain evidence="1 2">CBS 101986</strain>
    </source>
</reference>
<proteinExistence type="predicted"/>
<keyword evidence="2" id="KW-1185">Reference proteome</keyword>
<organism evidence="1 2">
    <name type="scientific">Psilocybe cf. subviscida</name>
    <dbReference type="NCBI Taxonomy" id="2480587"/>
    <lineage>
        <taxon>Eukaryota</taxon>
        <taxon>Fungi</taxon>
        <taxon>Dikarya</taxon>
        <taxon>Basidiomycota</taxon>
        <taxon>Agaricomycotina</taxon>
        <taxon>Agaricomycetes</taxon>
        <taxon>Agaricomycetidae</taxon>
        <taxon>Agaricales</taxon>
        <taxon>Agaricineae</taxon>
        <taxon>Strophariaceae</taxon>
        <taxon>Psilocybe</taxon>
    </lineage>
</organism>
<protein>
    <submittedName>
        <fullName evidence="1">Uncharacterized protein</fullName>
    </submittedName>
</protein>
<sequence>MCPASHALSLPPPHAFPATLPSLRVRPKMIVFVLPFIYPFQNLRSPRVVEKRAAQVWAFLFSTFVHPLSFFNHCHKYARPGRFNLTLLEGFLPSFDSFAASSGTPTALAHLPLFLLPSPPAGASSA</sequence>
<gene>
    <name evidence="1" type="ORF">D9619_011191</name>
</gene>
<comment type="caution">
    <text evidence="1">The sequence shown here is derived from an EMBL/GenBank/DDBJ whole genome shotgun (WGS) entry which is preliminary data.</text>
</comment>
<evidence type="ECO:0000313" key="2">
    <source>
        <dbReference type="Proteomes" id="UP000567179"/>
    </source>
</evidence>
<name>A0A8H5BJ22_9AGAR</name>
<dbReference type="EMBL" id="JAACJJ010000016">
    <property type="protein sequence ID" value="KAF5324305.1"/>
    <property type="molecule type" value="Genomic_DNA"/>
</dbReference>
<evidence type="ECO:0000313" key="1">
    <source>
        <dbReference type="EMBL" id="KAF5324305.1"/>
    </source>
</evidence>
<accession>A0A8H5BJ22</accession>